<protein>
    <submittedName>
        <fullName evidence="2">SH3 domain-containing protein</fullName>
    </submittedName>
</protein>
<sequence>MKKTLFLVFLFLLDCNKPTETAFSGEKSNPISPPTKQEEEIDKLCVNAESGLRIRDQPTTDSEKINLIPYQTILPIYEFSREYTKIGNVEARWAKVKFNDRFGWAFEGFLSWDCHDHGINQGQRITNKDLVGRWWDPSNKDTYYIEFSEYGVYSAYFFGGCDEGGCNSDSESGEWQFKHNFIYMKAGIHKFKAPISYIYYIENGKLESLDSEHSILENYSSESISGWVKGKAK</sequence>
<evidence type="ECO:0000259" key="1">
    <source>
        <dbReference type="Pfam" id="PF08239"/>
    </source>
</evidence>
<proteinExistence type="predicted"/>
<organism evidence="2 3">
    <name type="scientific">Leptospira perdikensis</name>
    <dbReference type="NCBI Taxonomy" id="2484948"/>
    <lineage>
        <taxon>Bacteria</taxon>
        <taxon>Pseudomonadati</taxon>
        <taxon>Spirochaetota</taxon>
        <taxon>Spirochaetia</taxon>
        <taxon>Leptospirales</taxon>
        <taxon>Leptospiraceae</taxon>
        <taxon>Leptospira</taxon>
    </lineage>
</organism>
<name>A0A4R9JHM9_9LEPT</name>
<accession>A0A4R9JHM9</accession>
<dbReference type="EMBL" id="RQGA01000003">
    <property type="protein sequence ID" value="TGL44383.1"/>
    <property type="molecule type" value="Genomic_DNA"/>
</dbReference>
<dbReference type="OrthoDB" id="331906at2"/>
<keyword evidence="3" id="KW-1185">Reference proteome</keyword>
<dbReference type="Pfam" id="PF08239">
    <property type="entry name" value="SH3_3"/>
    <property type="match status" value="1"/>
</dbReference>
<dbReference type="Proteomes" id="UP000298125">
    <property type="component" value="Unassembled WGS sequence"/>
</dbReference>
<reference evidence="2" key="1">
    <citation type="journal article" date="2019" name="PLoS Negl. Trop. Dis.">
        <title>Revisiting the worldwide diversity of Leptospira species in the environment.</title>
        <authorList>
            <person name="Vincent A.T."/>
            <person name="Schiettekatte O."/>
            <person name="Bourhy P."/>
            <person name="Veyrier F.J."/>
            <person name="Picardeau M."/>
        </authorList>
    </citation>
    <scope>NUCLEOTIDE SEQUENCE [LARGE SCALE GENOMIC DNA]</scope>
    <source>
        <strain evidence="2">201702692</strain>
    </source>
</reference>
<dbReference type="Gene3D" id="2.30.30.40">
    <property type="entry name" value="SH3 Domains"/>
    <property type="match status" value="1"/>
</dbReference>
<evidence type="ECO:0000313" key="2">
    <source>
        <dbReference type="EMBL" id="TGL44383.1"/>
    </source>
</evidence>
<dbReference type="AlphaFoldDB" id="A0A4R9JHM9"/>
<feature type="domain" description="SH3b" evidence="1">
    <location>
        <begin position="50"/>
        <end position="111"/>
    </location>
</feature>
<comment type="caution">
    <text evidence="2">The sequence shown here is derived from an EMBL/GenBank/DDBJ whole genome shotgun (WGS) entry which is preliminary data.</text>
</comment>
<evidence type="ECO:0000313" key="3">
    <source>
        <dbReference type="Proteomes" id="UP000298125"/>
    </source>
</evidence>
<dbReference type="RefSeq" id="WP_135576068.1">
    <property type="nucleotide sequence ID" value="NZ_RQGA01000003.1"/>
</dbReference>
<dbReference type="InterPro" id="IPR003646">
    <property type="entry name" value="SH3-like_bac-type"/>
</dbReference>
<gene>
    <name evidence="2" type="ORF">EHQ49_02605</name>
</gene>